<gene>
    <name evidence="5" type="ORF">J416_08504</name>
</gene>
<dbReference type="PRINTS" id="PR00036">
    <property type="entry name" value="HTHLACI"/>
</dbReference>
<evidence type="ECO:0000256" key="3">
    <source>
        <dbReference type="ARBA" id="ARBA00023163"/>
    </source>
</evidence>
<evidence type="ECO:0000259" key="4">
    <source>
        <dbReference type="PROSITE" id="PS50932"/>
    </source>
</evidence>
<dbReference type="PANTHER" id="PTHR30146">
    <property type="entry name" value="LACI-RELATED TRANSCRIPTIONAL REPRESSOR"/>
    <property type="match status" value="1"/>
</dbReference>
<dbReference type="InterPro" id="IPR028082">
    <property type="entry name" value="Peripla_BP_I"/>
</dbReference>
<dbReference type="InterPro" id="IPR046335">
    <property type="entry name" value="LacI/GalR-like_sensor"/>
</dbReference>
<dbReference type="Pfam" id="PF13377">
    <property type="entry name" value="Peripla_BP_3"/>
    <property type="match status" value="1"/>
</dbReference>
<dbReference type="AlphaFoldDB" id="N4WR07"/>
<evidence type="ECO:0000313" key="5">
    <source>
        <dbReference type="EMBL" id="ENH96875.1"/>
    </source>
</evidence>
<dbReference type="PROSITE" id="PS00356">
    <property type="entry name" value="HTH_LACI_1"/>
    <property type="match status" value="1"/>
</dbReference>
<evidence type="ECO:0000256" key="1">
    <source>
        <dbReference type="ARBA" id="ARBA00023015"/>
    </source>
</evidence>
<dbReference type="RefSeq" id="WP_003468264.1">
    <property type="nucleotide sequence ID" value="NZ_APML01000028.1"/>
</dbReference>
<dbReference type="InterPro" id="IPR010982">
    <property type="entry name" value="Lambda_DNA-bd_dom_sf"/>
</dbReference>
<protein>
    <submittedName>
        <fullName evidence="5">Transcriptional regulator</fullName>
    </submittedName>
</protein>
<dbReference type="OrthoDB" id="9796186at2"/>
<dbReference type="SUPFAM" id="SSF47413">
    <property type="entry name" value="lambda repressor-like DNA-binding domains"/>
    <property type="match status" value="1"/>
</dbReference>
<dbReference type="CDD" id="cd01392">
    <property type="entry name" value="HTH_LacI"/>
    <property type="match status" value="1"/>
</dbReference>
<dbReference type="CDD" id="cd06267">
    <property type="entry name" value="PBP1_LacI_sugar_binding-like"/>
    <property type="match status" value="1"/>
</dbReference>
<dbReference type="GO" id="GO:0000976">
    <property type="term" value="F:transcription cis-regulatory region binding"/>
    <property type="evidence" value="ECO:0007669"/>
    <property type="project" value="TreeGrafter"/>
</dbReference>
<evidence type="ECO:0000313" key="6">
    <source>
        <dbReference type="Proteomes" id="UP000012283"/>
    </source>
</evidence>
<dbReference type="InterPro" id="IPR000843">
    <property type="entry name" value="HTH_LacI"/>
</dbReference>
<keyword evidence="1" id="KW-0805">Transcription regulation</keyword>
<reference evidence="5 6" key="1">
    <citation type="submission" date="2013-03" db="EMBL/GenBank/DDBJ databases">
        <title>Draft genome sequence of Gracibacillus halophilus YIM-C55.5, a moderately halophilic and thermophilic organism from the Xiaochaidamu salt lake.</title>
        <authorList>
            <person name="Sugumar T."/>
            <person name="Polireddy D.R."/>
            <person name="Antony A."/>
            <person name="Madhava Y.R."/>
            <person name="Sivakumar N."/>
        </authorList>
    </citation>
    <scope>NUCLEOTIDE SEQUENCE [LARGE SCALE GENOMIC DNA]</scope>
    <source>
        <strain evidence="5 6">YIM-C55.5</strain>
    </source>
</reference>
<sequence>MKVTIYDVAEKAGVSIATVSKVMNHTGNMRDSTRLKVLNVMNELKYYPSQMASALSGKKTKTLGLLIPDISNPFFSEMARMIEDRAHERGMSVFMCSTDEDEEKEKNYLELLLRKRVDGLIIASTFHDKDLLKELKESHVPFVLLTQTDRSLGVTSVSVDDFNGGFEATMHLLSKGHTNIAIIAENTPSSKMRIYGYREAHERYKVDCKENNIIRTTSSIKNGMECLQQIVEKEEMPTAIFACNDLIAIGAIQGAKDRGLSIPDDISIIGFDDTILAMTTVPSLTTIAQPIKEMSDKVIDVIIDEIEGKVLSREIVLFQPTLTERGTTADATFHNDTLI</sequence>
<accession>N4WR07</accession>
<evidence type="ECO:0000256" key="2">
    <source>
        <dbReference type="ARBA" id="ARBA00023125"/>
    </source>
</evidence>
<keyword evidence="6" id="KW-1185">Reference proteome</keyword>
<dbReference type="PATRIC" id="fig|1308866.3.peg.1723"/>
<keyword evidence="3" id="KW-0804">Transcription</keyword>
<dbReference type="Pfam" id="PF00356">
    <property type="entry name" value="LacI"/>
    <property type="match status" value="1"/>
</dbReference>
<dbReference type="PANTHER" id="PTHR30146:SF147">
    <property type="entry name" value="HTH-TYPE TRANSCRIPTIONAL REGULATOR DEGA"/>
    <property type="match status" value="1"/>
</dbReference>
<dbReference type="Gene3D" id="1.10.260.40">
    <property type="entry name" value="lambda repressor-like DNA-binding domains"/>
    <property type="match status" value="1"/>
</dbReference>
<dbReference type="PROSITE" id="PS50932">
    <property type="entry name" value="HTH_LACI_2"/>
    <property type="match status" value="1"/>
</dbReference>
<keyword evidence="2" id="KW-0238">DNA-binding</keyword>
<dbReference type="SUPFAM" id="SSF53822">
    <property type="entry name" value="Periplasmic binding protein-like I"/>
    <property type="match status" value="1"/>
</dbReference>
<name>N4WR07_9BACI</name>
<proteinExistence type="predicted"/>
<organism evidence="5 6">
    <name type="scientific">Gracilibacillus halophilus YIM-C55.5</name>
    <dbReference type="NCBI Taxonomy" id="1308866"/>
    <lineage>
        <taxon>Bacteria</taxon>
        <taxon>Bacillati</taxon>
        <taxon>Bacillota</taxon>
        <taxon>Bacilli</taxon>
        <taxon>Bacillales</taxon>
        <taxon>Bacillaceae</taxon>
        <taxon>Gracilibacillus</taxon>
    </lineage>
</organism>
<dbReference type="GO" id="GO:0003700">
    <property type="term" value="F:DNA-binding transcription factor activity"/>
    <property type="evidence" value="ECO:0007669"/>
    <property type="project" value="TreeGrafter"/>
</dbReference>
<dbReference type="Proteomes" id="UP000012283">
    <property type="component" value="Unassembled WGS sequence"/>
</dbReference>
<dbReference type="STRING" id="1308866.J416_08504"/>
<comment type="caution">
    <text evidence="5">The sequence shown here is derived from an EMBL/GenBank/DDBJ whole genome shotgun (WGS) entry which is preliminary data.</text>
</comment>
<feature type="domain" description="HTH lacI-type" evidence="4">
    <location>
        <begin position="3"/>
        <end position="57"/>
    </location>
</feature>
<dbReference type="eggNOG" id="COG1609">
    <property type="taxonomic scope" value="Bacteria"/>
</dbReference>
<dbReference type="SMART" id="SM00354">
    <property type="entry name" value="HTH_LACI"/>
    <property type="match status" value="1"/>
</dbReference>
<dbReference type="EMBL" id="APML01000028">
    <property type="protein sequence ID" value="ENH96875.1"/>
    <property type="molecule type" value="Genomic_DNA"/>
</dbReference>
<dbReference type="Gene3D" id="3.40.50.2300">
    <property type="match status" value="2"/>
</dbReference>